<evidence type="ECO:0000313" key="2">
    <source>
        <dbReference type="Proteomes" id="UP000177998"/>
    </source>
</evidence>
<organism evidence="1 2">
    <name type="scientific">Candidatus Kuenenbacteria bacterium RIFCSPLOWO2_02_FULL_42_16</name>
    <dbReference type="NCBI Taxonomy" id="1798564"/>
    <lineage>
        <taxon>Bacteria</taxon>
        <taxon>Candidatus Kueneniibacteriota</taxon>
    </lineage>
</organism>
<gene>
    <name evidence="1" type="ORF">A3H55_00770</name>
</gene>
<sequence>MISPVSTEFLESRLACHTNSPCAFPASISFTILLNTGRPGAFAECASDSMALTLILLSRAIFFNSSV</sequence>
<name>A0A1F6FWV8_9BACT</name>
<evidence type="ECO:0000313" key="1">
    <source>
        <dbReference type="EMBL" id="OGG90344.1"/>
    </source>
</evidence>
<dbReference type="EMBL" id="MFMZ01000050">
    <property type="protein sequence ID" value="OGG90344.1"/>
    <property type="molecule type" value="Genomic_DNA"/>
</dbReference>
<accession>A0A1F6FWV8</accession>
<proteinExistence type="predicted"/>
<comment type="caution">
    <text evidence="1">The sequence shown here is derived from an EMBL/GenBank/DDBJ whole genome shotgun (WGS) entry which is preliminary data.</text>
</comment>
<dbReference type="Proteomes" id="UP000177998">
    <property type="component" value="Unassembled WGS sequence"/>
</dbReference>
<reference evidence="1 2" key="1">
    <citation type="journal article" date="2016" name="Nat. Commun.">
        <title>Thousands of microbial genomes shed light on interconnected biogeochemical processes in an aquifer system.</title>
        <authorList>
            <person name="Anantharaman K."/>
            <person name="Brown C.T."/>
            <person name="Hug L.A."/>
            <person name="Sharon I."/>
            <person name="Castelle C.J."/>
            <person name="Probst A.J."/>
            <person name="Thomas B.C."/>
            <person name="Singh A."/>
            <person name="Wilkins M.J."/>
            <person name="Karaoz U."/>
            <person name="Brodie E.L."/>
            <person name="Williams K.H."/>
            <person name="Hubbard S.S."/>
            <person name="Banfield J.F."/>
        </authorList>
    </citation>
    <scope>NUCLEOTIDE SEQUENCE [LARGE SCALE GENOMIC DNA]</scope>
</reference>
<dbReference type="AlphaFoldDB" id="A0A1F6FWV8"/>
<protein>
    <submittedName>
        <fullName evidence="1">Uncharacterized protein</fullName>
    </submittedName>
</protein>